<keyword evidence="3" id="KW-1185">Reference proteome</keyword>
<evidence type="ECO:0000313" key="2">
    <source>
        <dbReference type="EMBL" id="EGZ07447.1"/>
    </source>
</evidence>
<dbReference type="GeneID" id="20642759"/>
<feature type="region of interest" description="Disordered" evidence="1">
    <location>
        <begin position="73"/>
        <end position="106"/>
    </location>
</feature>
<dbReference type="AlphaFoldDB" id="G5AA18"/>
<name>G5AA18_PHYSP</name>
<protein>
    <submittedName>
        <fullName evidence="2">Uncharacterized protein</fullName>
    </submittedName>
</protein>
<dbReference type="RefSeq" id="XP_009537013.1">
    <property type="nucleotide sequence ID" value="XM_009538718.1"/>
</dbReference>
<dbReference type="Proteomes" id="UP000002640">
    <property type="component" value="Unassembled WGS sequence"/>
</dbReference>
<gene>
    <name evidence="2" type="ORF">PHYSODRAFT_306619</name>
</gene>
<dbReference type="KEGG" id="psoj:PHYSODRAFT_306619"/>
<organism evidence="2 3">
    <name type="scientific">Phytophthora sojae (strain P6497)</name>
    <name type="common">Soybean stem and root rot agent</name>
    <name type="synonym">Phytophthora megasperma f. sp. glycines</name>
    <dbReference type="NCBI Taxonomy" id="1094619"/>
    <lineage>
        <taxon>Eukaryota</taxon>
        <taxon>Sar</taxon>
        <taxon>Stramenopiles</taxon>
        <taxon>Oomycota</taxon>
        <taxon>Peronosporomycetes</taxon>
        <taxon>Peronosporales</taxon>
        <taxon>Peronosporaceae</taxon>
        <taxon>Phytophthora</taxon>
    </lineage>
</organism>
<sequence>MKTGLQPKRARKAQVLRENRTARLAELLDRILDATTLSSNDMKTLRDGQGFSTPPRLALAYFHCCAQHPDAFAHNDEHLRPPNGNPGERGSERNGRTSEAQPTVEDRLLRVLDDPPGQEEAIRCQQSVQQDIPGDIAACALCCEIITNTESCAMRMKLSELPVTFKATPQERKEWYGGVPDGILNEYCQVVVSNGNLLYINPDLVVCDDEVVLCKTRAVNPRSSPFSIACGHDYGRSGNLPQLNEVATNCISPVRRFWVWQAHDRAHYLLSVEWS</sequence>
<accession>G5AA18</accession>
<reference evidence="2 3" key="1">
    <citation type="journal article" date="2006" name="Science">
        <title>Phytophthora genome sequences uncover evolutionary origins and mechanisms of pathogenesis.</title>
        <authorList>
            <person name="Tyler B.M."/>
            <person name="Tripathy S."/>
            <person name="Zhang X."/>
            <person name="Dehal P."/>
            <person name="Jiang R.H."/>
            <person name="Aerts A."/>
            <person name="Arredondo F.D."/>
            <person name="Baxter L."/>
            <person name="Bensasson D."/>
            <person name="Beynon J.L."/>
            <person name="Chapman J."/>
            <person name="Damasceno C.M."/>
            <person name="Dorrance A.E."/>
            <person name="Dou D."/>
            <person name="Dickerman A.W."/>
            <person name="Dubchak I.L."/>
            <person name="Garbelotto M."/>
            <person name="Gijzen M."/>
            <person name="Gordon S.G."/>
            <person name="Govers F."/>
            <person name="Grunwald N.J."/>
            <person name="Huang W."/>
            <person name="Ivors K.L."/>
            <person name="Jones R.W."/>
            <person name="Kamoun S."/>
            <person name="Krampis K."/>
            <person name="Lamour K.H."/>
            <person name="Lee M.K."/>
            <person name="McDonald W.H."/>
            <person name="Medina M."/>
            <person name="Meijer H.J."/>
            <person name="Nordberg E.K."/>
            <person name="Maclean D.J."/>
            <person name="Ospina-Giraldo M.D."/>
            <person name="Morris P.F."/>
            <person name="Phuntumart V."/>
            <person name="Putnam N.H."/>
            <person name="Rash S."/>
            <person name="Rose J.K."/>
            <person name="Sakihama Y."/>
            <person name="Salamov A.A."/>
            <person name="Savidor A."/>
            <person name="Scheuring C.F."/>
            <person name="Smith B.M."/>
            <person name="Sobral B.W."/>
            <person name="Terry A."/>
            <person name="Torto-Alalibo T.A."/>
            <person name="Win J."/>
            <person name="Xu Z."/>
            <person name="Zhang H."/>
            <person name="Grigoriev I.V."/>
            <person name="Rokhsar D.S."/>
            <person name="Boore J.L."/>
        </authorList>
    </citation>
    <scope>NUCLEOTIDE SEQUENCE [LARGE SCALE GENOMIC DNA]</scope>
    <source>
        <strain evidence="2 3">P6497</strain>
    </source>
</reference>
<dbReference type="OMA" id="TNTESCA"/>
<proteinExistence type="predicted"/>
<evidence type="ECO:0000313" key="3">
    <source>
        <dbReference type="Proteomes" id="UP000002640"/>
    </source>
</evidence>
<dbReference type="InParanoid" id="G5AA18"/>
<evidence type="ECO:0000256" key="1">
    <source>
        <dbReference type="SAM" id="MobiDB-lite"/>
    </source>
</evidence>
<dbReference type="EMBL" id="JH159162">
    <property type="protein sequence ID" value="EGZ07447.1"/>
    <property type="molecule type" value="Genomic_DNA"/>
</dbReference>